<sequence length="63" mass="7482">MYSPDNQRWWCSSVPCQKSWCRGLRVSFRRRFWPCSSQAIKLAENFCSHKPDRILPVHAIINS</sequence>
<gene>
    <name evidence="1" type="ORF">HMPREF0281_01929</name>
</gene>
<comment type="caution">
    <text evidence="1">The sequence shown here is derived from an EMBL/GenBank/DDBJ whole genome shotgun (WGS) entry which is preliminary data.</text>
</comment>
<organism evidence="1 2">
    <name type="scientific">Corynebacterium ammoniagenes DSM 20306</name>
    <dbReference type="NCBI Taxonomy" id="649754"/>
    <lineage>
        <taxon>Bacteria</taxon>
        <taxon>Bacillati</taxon>
        <taxon>Actinomycetota</taxon>
        <taxon>Actinomycetes</taxon>
        <taxon>Mycobacteriales</taxon>
        <taxon>Corynebacteriaceae</taxon>
        <taxon>Corynebacterium</taxon>
    </lineage>
</organism>
<evidence type="ECO:0000313" key="1">
    <source>
        <dbReference type="EMBL" id="EFG80852.1"/>
    </source>
</evidence>
<proteinExistence type="predicted"/>
<protein>
    <submittedName>
        <fullName evidence="1">Uncharacterized protein</fullName>
    </submittedName>
</protein>
<keyword evidence="2" id="KW-1185">Reference proteome</keyword>
<reference evidence="1 2" key="1">
    <citation type="submission" date="2010-04" db="EMBL/GenBank/DDBJ databases">
        <authorList>
            <person name="Weinstock G."/>
            <person name="Sodergren E."/>
            <person name="Clifton S."/>
            <person name="Fulton L."/>
            <person name="Fulton B."/>
            <person name="Courtney L."/>
            <person name="Fronick C."/>
            <person name="Harrison M."/>
            <person name="Strong C."/>
            <person name="Farmer C."/>
            <person name="Delahaunty K."/>
            <person name="Markovic C."/>
            <person name="Hall O."/>
            <person name="Minx P."/>
            <person name="Tomlinson C."/>
            <person name="Mitreva M."/>
            <person name="Hou S."/>
            <person name="Wollam A."/>
            <person name="Pepin K.H."/>
            <person name="Johnson M."/>
            <person name="Bhonagiri V."/>
            <person name="Zhang X."/>
            <person name="Suruliraj S."/>
            <person name="Warren W."/>
            <person name="Chinwalla A."/>
            <person name="Mardis E.R."/>
            <person name="Wilson R.K."/>
        </authorList>
    </citation>
    <scope>NUCLEOTIDE SEQUENCE [LARGE SCALE GENOMIC DNA]</scope>
    <source>
        <strain evidence="1 2">DSM 20306</strain>
    </source>
</reference>
<evidence type="ECO:0000313" key="2">
    <source>
        <dbReference type="Proteomes" id="UP000006015"/>
    </source>
</evidence>
<name>A0ABN0ADJ3_CORAM</name>
<accession>A0ABN0ADJ3</accession>
<dbReference type="EMBL" id="ADNS01000026">
    <property type="protein sequence ID" value="EFG80852.1"/>
    <property type="molecule type" value="Genomic_DNA"/>
</dbReference>
<dbReference type="Proteomes" id="UP000006015">
    <property type="component" value="Unassembled WGS sequence"/>
</dbReference>